<dbReference type="OrthoDB" id="9009316at2"/>
<evidence type="ECO:0000256" key="1">
    <source>
        <dbReference type="SAM" id="MobiDB-lite"/>
    </source>
</evidence>
<evidence type="ECO:0000313" key="2">
    <source>
        <dbReference type="EMBL" id="VVE05158.1"/>
    </source>
</evidence>
<feature type="region of interest" description="Disordered" evidence="1">
    <location>
        <begin position="1"/>
        <end position="31"/>
    </location>
</feature>
<gene>
    <name evidence="2" type="ORF">PTE30175_02270</name>
</gene>
<accession>A0A5E4UYV4</accession>
<dbReference type="Proteomes" id="UP000414233">
    <property type="component" value="Unassembled WGS sequence"/>
</dbReference>
<dbReference type="AlphaFoldDB" id="A0A5E4UYV4"/>
<evidence type="ECO:0000313" key="3">
    <source>
        <dbReference type="Proteomes" id="UP000414233"/>
    </source>
</evidence>
<protein>
    <submittedName>
        <fullName evidence="2">Uncharacterized protein</fullName>
    </submittedName>
</protein>
<proteinExistence type="predicted"/>
<organism evidence="2 3">
    <name type="scientific">Pandoraea terrae</name>
    <dbReference type="NCBI Taxonomy" id="1537710"/>
    <lineage>
        <taxon>Bacteria</taxon>
        <taxon>Pseudomonadati</taxon>
        <taxon>Pseudomonadota</taxon>
        <taxon>Betaproteobacteria</taxon>
        <taxon>Burkholderiales</taxon>
        <taxon>Burkholderiaceae</taxon>
        <taxon>Pandoraea</taxon>
    </lineage>
</organism>
<feature type="compositionally biased region" description="Basic and acidic residues" evidence="1">
    <location>
        <begin position="1"/>
        <end position="17"/>
    </location>
</feature>
<dbReference type="EMBL" id="CABPRZ010000008">
    <property type="protein sequence ID" value="VVE05158.1"/>
    <property type="molecule type" value="Genomic_DNA"/>
</dbReference>
<sequence>MNFDEHIHALMSRDAERQLTPPPGRPREQRQPSLYMSLLQAPTSLLAGNVMDRADVSGIAILGYN</sequence>
<dbReference type="RefSeq" id="WP_150697153.1">
    <property type="nucleotide sequence ID" value="NZ_CABPRZ010000008.1"/>
</dbReference>
<reference evidence="2 3" key="1">
    <citation type="submission" date="2019-08" db="EMBL/GenBank/DDBJ databases">
        <authorList>
            <person name="Peeters C."/>
        </authorList>
    </citation>
    <scope>NUCLEOTIDE SEQUENCE [LARGE SCALE GENOMIC DNA]</scope>
    <source>
        <strain evidence="2 3">LMG 30175</strain>
    </source>
</reference>
<keyword evidence="3" id="KW-1185">Reference proteome</keyword>
<name>A0A5E4UYV4_9BURK</name>